<dbReference type="InterPro" id="IPR011055">
    <property type="entry name" value="Dup_hybrid_motif"/>
</dbReference>
<dbReference type="PROSITE" id="PS00371">
    <property type="entry name" value="PTS_EIIA_TYPE_1_HIS"/>
    <property type="match status" value="1"/>
</dbReference>
<dbReference type="SUPFAM" id="SSF51261">
    <property type="entry name" value="Duplicated hybrid motif"/>
    <property type="match status" value="1"/>
</dbReference>
<evidence type="ECO:0000256" key="1">
    <source>
        <dbReference type="ARBA" id="ARBA00004496"/>
    </source>
</evidence>
<evidence type="ECO:0000256" key="2">
    <source>
        <dbReference type="ARBA" id="ARBA00022448"/>
    </source>
</evidence>
<dbReference type="PANTHER" id="PTHR45008:SF1">
    <property type="entry name" value="PTS SYSTEM GLUCOSE-SPECIFIC EIIA COMPONENT"/>
    <property type="match status" value="1"/>
</dbReference>
<dbReference type="Pfam" id="PF00358">
    <property type="entry name" value="PTS_EIIA_1"/>
    <property type="match status" value="1"/>
</dbReference>
<reference evidence="8 9" key="1">
    <citation type="submission" date="2021-03" db="EMBL/GenBank/DDBJ databases">
        <title>Enterococcal diversity collection.</title>
        <authorList>
            <person name="Gilmore M.S."/>
            <person name="Schwartzman J."/>
            <person name="Van Tyne D."/>
            <person name="Martin M."/>
            <person name="Earl A.M."/>
            <person name="Manson A.L."/>
            <person name="Straub T."/>
            <person name="Salamzade R."/>
            <person name="Saavedra J."/>
            <person name="Lebreton F."/>
            <person name="Prichula J."/>
            <person name="Schaufler K."/>
            <person name="Gaca A."/>
            <person name="Sgardioli B."/>
            <person name="Wagenaar J."/>
            <person name="Strong T."/>
        </authorList>
    </citation>
    <scope>NUCLEOTIDE SEQUENCE [LARGE SCALE GENOMIC DNA]</scope>
    <source>
        <strain evidence="8 9">669A</strain>
    </source>
</reference>
<evidence type="ECO:0000313" key="8">
    <source>
        <dbReference type="EMBL" id="MBO1307409.1"/>
    </source>
</evidence>
<keyword evidence="6" id="KW-0418">Kinase</keyword>
<evidence type="ECO:0000256" key="5">
    <source>
        <dbReference type="ARBA" id="ARBA00022683"/>
    </source>
</evidence>
<dbReference type="EMBL" id="JAFREM010000023">
    <property type="protein sequence ID" value="MBO1307409.1"/>
    <property type="molecule type" value="Genomic_DNA"/>
</dbReference>
<proteinExistence type="predicted"/>
<protein>
    <submittedName>
        <fullName evidence="8">PTS glucose transporter subunit IIA</fullName>
    </submittedName>
</protein>
<dbReference type="PROSITE" id="PS51093">
    <property type="entry name" value="PTS_EIIA_TYPE_1"/>
    <property type="match status" value="1"/>
</dbReference>
<dbReference type="InterPro" id="IPR050890">
    <property type="entry name" value="PTS_EIIA_component"/>
</dbReference>
<dbReference type="NCBIfam" id="TIGR00830">
    <property type="entry name" value="PTBA"/>
    <property type="match status" value="1"/>
</dbReference>
<keyword evidence="5" id="KW-0598">Phosphotransferase system</keyword>
<dbReference type="Proteomes" id="UP000664601">
    <property type="component" value="Unassembled WGS sequence"/>
</dbReference>
<comment type="caution">
    <text evidence="8">The sequence shown here is derived from an EMBL/GenBank/DDBJ whole genome shotgun (WGS) entry which is preliminary data.</text>
</comment>
<gene>
    <name evidence="8" type="ORF">JZO70_14625</name>
</gene>
<evidence type="ECO:0000256" key="4">
    <source>
        <dbReference type="ARBA" id="ARBA00022679"/>
    </source>
</evidence>
<dbReference type="InterPro" id="IPR001127">
    <property type="entry name" value="PTS_EIIA_1_perm"/>
</dbReference>
<keyword evidence="4" id="KW-0808">Transferase</keyword>
<sequence length="159" mass="16791">MFKIFKKKESVLTAPVSGAIIPIEEVPDQVFAQKMMGDGVAFQYNGMTIASPCNGKVTMIAETKHAIGITTDSGADVLIHIGLDTVALNGEGFEVAVSVGDKVANGQTLITVDRELMQEKGIDLTTPMVITNGNELKGLSVLMKKGAVTKGDTPVVKIE</sequence>
<evidence type="ECO:0000256" key="6">
    <source>
        <dbReference type="ARBA" id="ARBA00022777"/>
    </source>
</evidence>
<evidence type="ECO:0000313" key="9">
    <source>
        <dbReference type="Proteomes" id="UP000664601"/>
    </source>
</evidence>
<keyword evidence="2" id="KW-0813">Transport</keyword>
<dbReference type="Gene3D" id="2.70.70.10">
    <property type="entry name" value="Glucose Permease (Domain IIA)"/>
    <property type="match status" value="1"/>
</dbReference>
<name>A0ABS3LCQ3_9ENTE</name>
<comment type="subcellular location">
    <subcellularLocation>
        <location evidence="1">Cytoplasm</location>
    </subcellularLocation>
</comment>
<accession>A0ABS3LCQ3</accession>
<organism evidence="8 9">
    <name type="scientific">Candidatus Enterococcus moelleringii</name>
    <dbReference type="NCBI Taxonomy" id="2815325"/>
    <lineage>
        <taxon>Bacteria</taxon>
        <taxon>Bacillati</taxon>
        <taxon>Bacillota</taxon>
        <taxon>Bacilli</taxon>
        <taxon>Lactobacillales</taxon>
        <taxon>Enterococcaceae</taxon>
        <taxon>Enterococcus</taxon>
    </lineage>
</organism>
<evidence type="ECO:0000259" key="7">
    <source>
        <dbReference type="PROSITE" id="PS51093"/>
    </source>
</evidence>
<keyword evidence="3 8" id="KW-0762">Sugar transport</keyword>
<evidence type="ECO:0000256" key="3">
    <source>
        <dbReference type="ARBA" id="ARBA00022597"/>
    </source>
</evidence>
<keyword evidence="9" id="KW-1185">Reference proteome</keyword>
<dbReference type="RefSeq" id="WP_207674391.1">
    <property type="nucleotide sequence ID" value="NZ_JAFREM010000023.1"/>
</dbReference>
<dbReference type="PANTHER" id="PTHR45008">
    <property type="entry name" value="PTS SYSTEM GLUCOSE-SPECIFIC EIIA COMPONENT"/>
    <property type="match status" value="1"/>
</dbReference>
<feature type="domain" description="PTS EIIA type-1" evidence="7">
    <location>
        <begin position="28"/>
        <end position="132"/>
    </location>
</feature>